<dbReference type="SUPFAM" id="SSF48208">
    <property type="entry name" value="Six-hairpin glycosidases"/>
    <property type="match status" value="1"/>
</dbReference>
<sequence length="308" mass="33312">MRDSTVVEELTGSEVVRERRIAEQERMLGSLRDALHYYNHDLGFIGILAFSGNPATLIAKATEARELCRTGLEALVHPPSGMVDTHGADPLGEARAIVDSFMNVPLLLTPEATVTQREVAFGHLKRMAAQLRVDTGKWYQGGVFNVQGHFARPFTKQGCAPDSTGWTRGLAWVSYGLRIVRQRGLDLGGLDLAAEITELDRLLLAPARDTLVPWDLAATETDAKDSGALAIALAGHCQFDDGELLADNVALLERAGAIVEAPESGSLLRLSTYHVPHGAGINGSTAWGDYFYLEALASAAGFRSPYHY</sequence>
<dbReference type="EMBL" id="MQVR01000029">
    <property type="protein sequence ID" value="OKL54059.1"/>
    <property type="molecule type" value="Genomic_DNA"/>
</dbReference>
<dbReference type="PANTHER" id="PTHR36845">
    <property type="entry name" value="HYDROLASE, PUTATIVE (AFU_ORTHOLOGUE AFUA_7G05090)-RELATED"/>
    <property type="match status" value="1"/>
</dbReference>
<evidence type="ECO:0000256" key="1">
    <source>
        <dbReference type="ARBA" id="ARBA00022801"/>
    </source>
</evidence>
<dbReference type="GO" id="GO:0052757">
    <property type="term" value="F:chondroitin hydrolase activity"/>
    <property type="evidence" value="ECO:0007669"/>
    <property type="project" value="TreeGrafter"/>
</dbReference>
<dbReference type="Gene3D" id="1.50.10.10">
    <property type="match status" value="1"/>
</dbReference>
<keyword evidence="1" id="KW-0378">Hydrolase</keyword>
<evidence type="ECO:0000313" key="4">
    <source>
        <dbReference type="Proteomes" id="UP000185628"/>
    </source>
</evidence>
<evidence type="ECO:0000313" key="3">
    <source>
        <dbReference type="EMBL" id="OKL54059.1"/>
    </source>
</evidence>
<keyword evidence="4" id="KW-1185">Reference proteome</keyword>
<protein>
    <recommendedName>
        <fullName evidence="5">Unsaturated chondroitin disaccharide hydrolase</fullName>
    </recommendedName>
</protein>
<dbReference type="AlphaFoldDB" id="A0A1Q5Q2Z2"/>
<accession>A0A1Q5Q2Z2</accession>
<evidence type="ECO:0000256" key="2">
    <source>
        <dbReference type="ARBA" id="ARBA00038358"/>
    </source>
</evidence>
<comment type="caution">
    <text evidence="3">The sequence shown here is derived from an EMBL/GenBank/DDBJ whole genome shotgun (WGS) entry which is preliminary data.</text>
</comment>
<dbReference type="InterPro" id="IPR052369">
    <property type="entry name" value="UG_Glycosaminoglycan_Hydrolase"/>
</dbReference>
<dbReference type="GO" id="GO:0000272">
    <property type="term" value="P:polysaccharide catabolic process"/>
    <property type="evidence" value="ECO:0007669"/>
    <property type="project" value="TreeGrafter"/>
</dbReference>
<gene>
    <name evidence="3" type="ORF">BSZ39_06265</name>
</gene>
<dbReference type="InterPro" id="IPR008928">
    <property type="entry name" value="6-hairpin_glycosidase_sf"/>
</dbReference>
<organism evidence="3 4">
    <name type="scientific">Bowdeniella nasicola</name>
    <dbReference type="NCBI Taxonomy" id="208480"/>
    <lineage>
        <taxon>Bacteria</taxon>
        <taxon>Bacillati</taxon>
        <taxon>Actinomycetota</taxon>
        <taxon>Actinomycetes</taxon>
        <taxon>Actinomycetales</taxon>
        <taxon>Actinomycetaceae</taxon>
        <taxon>Bowdeniella</taxon>
    </lineage>
</organism>
<comment type="similarity">
    <text evidence="2">Belongs to the glycosyl hydrolase 88 family.</text>
</comment>
<dbReference type="PANTHER" id="PTHR36845:SF1">
    <property type="entry name" value="HYDROLASE, PUTATIVE (AFU_ORTHOLOGUE AFUA_7G05090)-RELATED"/>
    <property type="match status" value="1"/>
</dbReference>
<proteinExistence type="inferred from homology"/>
<reference evidence="4" key="1">
    <citation type="submission" date="2016-12" db="EMBL/GenBank/DDBJ databases">
        <authorList>
            <person name="Meng X."/>
        </authorList>
    </citation>
    <scope>NUCLEOTIDE SEQUENCE [LARGE SCALE GENOMIC DNA]</scope>
    <source>
        <strain evidence="4">DSM 19116</strain>
    </source>
</reference>
<dbReference type="Proteomes" id="UP000185628">
    <property type="component" value="Unassembled WGS sequence"/>
</dbReference>
<dbReference type="RefSeq" id="WP_073716516.1">
    <property type="nucleotide sequence ID" value="NZ_MQVR01000029.1"/>
</dbReference>
<dbReference type="OrthoDB" id="428577at2"/>
<evidence type="ECO:0008006" key="5">
    <source>
        <dbReference type="Google" id="ProtNLM"/>
    </source>
</evidence>
<name>A0A1Q5Q2Z2_9ACTO</name>
<dbReference type="InterPro" id="IPR012341">
    <property type="entry name" value="6hp_glycosidase-like_sf"/>
</dbReference>